<dbReference type="Pfam" id="PF18701">
    <property type="entry name" value="DUF5641"/>
    <property type="match status" value="1"/>
</dbReference>
<protein>
    <recommendedName>
        <fullName evidence="2">DUF5641 domain-containing protein</fullName>
    </recommendedName>
</protein>
<dbReference type="EMBL" id="JAVFWL010000004">
    <property type="protein sequence ID" value="KAK6747887.1"/>
    <property type="molecule type" value="Genomic_DNA"/>
</dbReference>
<name>A0ABR1DBL9_NECAM</name>
<dbReference type="PANTHER" id="PTHR47331:SF2">
    <property type="match status" value="1"/>
</dbReference>
<dbReference type="PANTHER" id="PTHR47331">
    <property type="entry name" value="PHD-TYPE DOMAIN-CONTAINING PROTEIN"/>
    <property type="match status" value="1"/>
</dbReference>
<dbReference type="InterPro" id="IPR040676">
    <property type="entry name" value="DUF5641"/>
</dbReference>
<dbReference type="Proteomes" id="UP001303046">
    <property type="component" value="Unassembled WGS sequence"/>
</dbReference>
<organism evidence="3 4">
    <name type="scientific">Necator americanus</name>
    <name type="common">Human hookworm</name>
    <dbReference type="NCBI Taxonomy" id="51031"/>
    <lineage>
        <taxon>Eukaryota</taxon>
        <taxon>Metazoa</taxon>
        <taxon>Ecdysozoa</taxon>
        <taxon>Nematoda</taxon>
        <taxon>Chromadorea</taxon>
        <taxon>Rhabditida</taxon>
        <taxon>Rhabditina</taxon>
        <taxon>Rhabditomorpha</taxon>
        <taxon>Strongyloidea</taxon>
        <taxon>Ancylostomatidae</taxon>
        <taxon>Bunostominae</taxon>
        <taxon>Necator</taxon>
    </lineage>
</organism>
<feature type="compositionally biased region" description="Polar residues" evidence="1">
    <location>
        <begin position="204"/>
        <end position="220"/>
    </location>
</feature>
<gene>
    <name evidence="3" type="primary">Necator_chrIV.g14139</name>
    <name evidence="3" type="ORF">RB195_000845</name>
</gene>
<evidence type="ECO:0000256" key="1">
    <source>
        <dbReference type="SAM" id="MobiDB-lite"/>
    </source>
</evidence>
<evidence type="ECO:0000259" key="2">
    <source>
        <dbReference type="Pfam" id="PF18701"/>
    </source>
</evidence>
<feature type="region of interest" description="Disordered" evidence="1">
    <location>
        <begin position="189"/>
        <end position="253"/>
    </location>
</feature>
<reference evidence="3 4" key="1">
    <citation type="submission" date="2023-08" db="EMBL/GenBank/DDBJ databases">
        <title>A Necator americanus chromosomal reference genome.</title>
        <authorList>
            <person name="Ilik V."/>
            <person name="Petrzelkova K.J."/>
            <person name="Pardy F."/>
            <person name="Fuh T."/>
            <person name="Niatou-Singa F.S."/>
            <person name="Gouil Q."/>
            <person name="Baker L."/>
            <person name="Ritchie M.E."/>
            <person name="Jex A.R."/>
            <person name="Gazzola D."/>
            <person name="Li H."/>
            <person name="Toshio Fujiwara R."/>
            <person name="Zhan B."/>
            <person name="Aroian R.V."/>
            <person name="Pafco B."/>
            <person name="Schwarz E.M."/>
        </authorList>
    </citation>
    <scope>NUCLEOTIDE SEQUENCE [LARGE SCALE GENOMIC DNA]</scope>
    <source>
        <strain evidence="3 4">Aroian</strain>
        <tissue evidence="3">Whole animal</tissue>
    </source>
</reference>
<keyword evidence="4" id="KW-1185">Reference proteome</keyword>
<proteinExistence type="predicted"/>
<feature type="domain" description="DUF5641" evidence="2">
    <location>
        <begin position="90"/>
        <end position="184"/>
    </location>
</feature>
<accession>A0ABR1DBL9</accession>
<evidence type="ECO:0000313" key="3">
    <source>
        <dbReference type="EMBL" id="KAK6747887.1"/>
    </source>
</evidence>
<comment type="caution">
    <text evidence="3">The sequence shown here is derived from an EMBL/GenBank/DDBJ whole genome shotgun (WGS) entry which is preliminary data.</text>
</comment>
<feature type="compositionally biased region" description="Basic and acidic residues" evidence="1">
    <location>
        <begin position="233"/>
        <end position="250"/>
    </location>
</feature>
<sequence>MGRSLLSFEELSTIIVEIEGLLNTRPLTYISNDLNMDHILRPIDFLQKDLTIHHPMGTMNDELHDPSYAPPEQIGMLQTKRQAIITLQSSCELTEKFWHVWQTQYLTALREKHLTQVGKKKGCSQVPKEGAIVLICDSIQPRHSWKMGTITKLVQNNKGTTREAIVRLPSQRLIRRPVNLLVPLELEDDSLDNPTTQERKISEIETSVSQSQNTPTSTRYNLRKRRSINYGNNDHEGSAREQGRENDRSRNPLSISKMLQVSLVLILMNLPNVINESTVKNETRIIQCIEGGVQLISPERNPYEIGAEHYCVQIDTPRTEENISFPPEITLHEHLVQ</sequence>
<evidence type="ECO:0000313" key="4">
    <source>
        <dbReference type="Proteomes" id="UP001303046"/>
    </source>
</evidence>